<gene>
    <name evidence="3" type="ORF">D7M11_09450</name>
</gene>
<dbReference type="InterPro" id="IPR029044">
    <property type="entry name" value="Nucleotide-diphossugar_trans"/>
</dbReference>
<keyword evidence="3" id="KW-0808">Transferase</keyword>
<dbReference type="Gene3D" id="3.90.550.10">
    <property type="entry name" value="Spore Coat Polysaccharide Biosynthesis Protein SpsA, Chain A"/>
    <property type="match status" value="1"/>
</dbReference>
<comment type="caution">
    <text evidence="3">The sequence shown here is derived from an EMBL/GenBank/DDBJ whole genome shotgun (WGS) entry which is preliminary data.</text>
</comment>
<proteinExistence type="inferred from homology"/>
<dbReference type="CDD" id="cd06433">
    <property type="entry name" value="GT_2_WfgS_like"/>
    <property type="match status" value="1"/>
</dbReference>
<organism evidence="3 4">
    <name type="scientific">Paenibacillus ginsengarvi</name>
    <dbReference type="NCBI Taxonomy" id="400777"/>
    <lineage>
        <taxon>Bacteria</taxon>
        <taxon>Bacillati</taxon>
        <taxon>Bacillota</taxon>
        <taxon>Bacilli</taxon>
        <taxon>Bacillales</taxon>
        <taxon>Paenibacillaceae</taxon>
        <taxon>Paenibacillus</taxon>
    </lineage>
</organism>
<dbReference type="PANTHER" id="PTHR22916">
    <property type="entry name" value="GLYCOSYLTRANSFERASE"/>
    <property type="match status" value="1"/>
</dbReference>
<feature type="domain" description="Glycosyltransferase 2-like" evidence="2">
    <location>
        <begin position="15"/>
        <end position="175"/>
    </location>
</feature>
<reference evidence="3 4" key="1">
    <citation type="journal article" date="2007" name="Int. J. Syst. Evol. Microbiol.">
        <title>Paenibacillus ginsengarvi sp. nov., isolated from soil from ginseng cultivation.</title>
        <authorList>
            <person name="Yoon M.H."/>
            <person name="Ten L.N."/>
            <person name="Im W.T."/>
        </authorList>
    </citation>
    <scope>NUCLEOTIDE SEQUENCE [LARGE SCALE GENOMIC DNA]</scope>
    <source>
        <strain evidence="3 4">KCTC 13059</strain>
    </source>
</reference>
<dbReference type="SUPFAM" id="SSF53448">
    <property type="entry name" value="Nucleotide-diphospho-sugar transferases"/>
    <property type="match status" value="1"/>
</dbReference>
<dbReference type="GO" id="GO:0016740">
    <property type="term" value="F:transferase activity"/>
    <property type="evidence" value="ECO:0007669"/>
    <property type="project" value="UniProtKB-KW"/>
</dbReference>
<dbReference type="RefSeq" id="WP_120746952.1">
    <property type="nucleotide sequence ID" value="NZ_RBAH01000005.1"/>
</dbReference>
<accession>A0A3B0CJW0</accession>
<dbReference type="InterPro" id="IPR001173">
    <property type="entry name" value="Glyco_trans_2-like"/>
</dbReference>
<dbReference type="OrthoDB" id="9785185at2"/>
<dbReference type="Proteomes" id="UP000282311">
    <property type="component" value="Unassembled WGS sequence"/>
</dbReference>
<evidence type="ECO:0000259" key="2">
    <source>
        <dbReference type="Pfam" id="PF00535"/>
    </source>
</evidence>
<comment type="similarity">
    <text evidence="1">Belongs to the glycosyltransferase 2 family.</text>
</comment>
<evidence type="ECO:0000313" key="4">
    <source>
        <dbReference type="Proteomes" id="UP000282311"/>
    </source>
</evidence>
<protein>
    <submittedName>
        <fullName evidence="3">Glycosyltransferase</fullName>
    </submittedName>
</protein>
<dbReference type="EMBL" id="RBAH01000005">
    <property type="protein sequence ID" value="RKN85300.1"/>
    <property type="molecule type" value="Genomic_DNA"/>
</dbReference>
<name>A0A3B0CJW0_9BACL</name>
<evidence type="ECO:0000256" key="1">
    <source>
        <dbReference type="ARBA" id="ARBA00006739"/>
    </source>
</evidence>
<keyword evidence="4" id="KW-1185">Reference proteome</keyword>
<evidence type="ECO:0000313" key="3">
    <source>
        <dbReference type="EMBL" id="RKN85300.1"/>
    </source>
</evidence>
<dbReference type="AlphaFoldDB" id="A0A3B0CJW0"/>
<sequence>MSRDEEGKKRQPLVSVVTPSYQQGSFIRETIESVLSQDYPNVELIVMDGGSKDHTVQILQKYADKHGDRFRFVSEKDRGQSHALNKGLALARGEIIGWLNSDDTYEPKAISRAVSALMKHPEYGLVYGKADFTDKNNNHIRPYPIDSHIDRARLFDVCTICQPAVFMRKSVLDQVGPIDESLHFCMDYDLWMRIAAMHKLGYIDEPMAHSRLHDDCKSMTQYFTVGLPEIIRTSLKNYGTVSNHWLIQFIAHHLPEGAAWIMERMKPFRIFGRGPQITSSDRFEDGWAPPVWNLEIRNDSEEEVQALVIGGNHQLPKLDRKRSERLELKVAIGGEHYKTFKLGEGRFTLQIPLKNNLSFYSVEIRSNVSFSPARLKLNGDERQLSFKVTGAAPLSPMEARLYKLLEEEPASVGEWLMRKRKFKW</sequence>
<dbReference type="PANTHER" id="PTHR22916:SF65">
    <property type="entry name" value="SLR1065 PROTEIN"/>
    <property type="match status" value="1"/>
</dbReference>
<dbReference type="Pfam" id="PF00535">
    <property type="entry name" value="Glycos_transf_2"/>
    <property type="match status" value="1"/>
</dbReference>